<feature type="region of interest" description="Disordered" evidence="1">
    <location>
        <begin position="1"/>
        <end position="21"/>
    </location>
</feature>
<proteinExistence type="predicted"/>
<feature type="compositionally biased region" description="Basic and acidic residues" evidence="1">
    <location>
        <begin position="218"/>
        <end position="245"/>
    </location>
</feature>
<sequence length="604" mass="67182">MAPNARQPTADPFDRRSHLPMAKEIPITVPSTQRSIIFDPIQEICSGREIHMNTSYHCIYVPPPAPSAVNPSTSTSSSTSISKTSSTGPPRSALPPSPCQNALTRAAKSEALLHATTLRKLPVEDITWGLLWKFVVAVHCVHHFEQAVEECLATAVKGLGEKVKEAKRVEEERRREAEWVRLLEEAERREEERRKKEGGVRKKRENGGRGVAVRPRRKESLVRHSGLEWKGREGNGEGGGVEKTDCSAGKTGVVEQAPRTVEGEVAPQIATADGNELPPQSTTKTEDKTRPRTAERRPSKGGLSPFPSIRTPRVNNETLPRKETEEKHHLRQASVKKSKEDLSVEEPIKDSCVNETLAVIKMREREKRSRRNSRKKDSTSGPPPPPPPVQEIDRKNGASPTVPVPSSLPTARVKETTAVHPALRKQDSDAKSGKQAPSQPSREVEVQPHSSSTITAESEPNLPKERLASPKNSSPRPRPRRNLSSETGRLSKVSSMLSLHKTKSDAEQDKAANTLDSSNDSNKMKFRWVKTLVSKAEDGDEGVLGKVVEQKPVGRLAEWEEMLKMAEEKEDQRREEERGRREREGMFRRAVETDGDDVTYFHAL</sequence>
<gene>
    <name evidence="2" type="ORF">ZT3D7_G6740</name>
</gene>
<feature type="region of interest" description="Disordered" evidence="1">
    <location>
        <begin position="187"/>
        <end position="521"/>
    </location>
</feature>
<dbReference type="EMBL" id="LT853697">
    <property type="protein sequence ID" value="SMQ51587.1"/>
    <property type="molecule type" value="Genomic_DNA"/>
</dbReference>
<keyword evidence="3" id="KW-1185">Reference proteome</keyword>
<feature type="region of interest" description="Disordered" evidence="1">
    <location>
        <begin position="566"/>
        <end position="586"/>
    </location>
</feature>
<dbReference type="Proteomes" id="UP000215127">
    <property type="component" value="Chromosome 6"/>
</dbReference>
<feature type="compositionally biased region" description="Basic and acidic residues" evidence="1">
    <location>
        <begin position="337"/>
        <end position="349"/>
    </location>
</feature>
<dbReference type="AlphaFoldDB" id="A0A1X7RXA1"/>
<feature type="compositionally biased region" description="Basic and acidic residues" evidence="1">
    <location>
        <begin position="319"/>
        <end position="328"/>
    </location>
</feature>
<feature type="region of interest" description="Disordered" evidence="1">
    <location>
        <begin position="68"/>
        <end position="99"/>
    </location>
</feature>
<accession>A0A1X7RXA1</accession>
<feature type="compositionally biased region" description="Low complexity" evidence="1">
    <location>
        <begin position="68"/>
        <end position="90"/>
    </location>
</feature>
<feature type="compositionally biased region" description="Low complexity" evidence="1">
    <location>
        <begin position="399"/>
        <end position="410"/>
    </location>
</feature>
<feature type="compositionally biased region" description="Basic and acidic residues" evidence="1">
    <location>
        <begin position="284"/>
        <end position="298"/>
    </location>
</feature>
<evidence type="ECO:0000313" key="2">
    <source>
        <dbReference type="EMBL" id="SMQ51587.1"/>
    </source>
</evidence>
<evidence type="ECO:0000256" key="1">
    <source>
        <dbReference type="SAM" id="MobiDB-lite"/>
    </source>
</evidence>
<evidence type="ECO:0000313" key="3">
    <source>
        <dbReference type="Proteomes" id="UP000215127"/>
    </source>
</evidence>
<feature type="compositionally biased region" description="Basic and acidic residues" evidence="1">
    <location>
        <begin position="187"/>
        <end position="200"/>
    </location>
</feature>
<reference evidence="2 3" key="1">
    <citation type="submission" date="2016-06" db="EMBL/GenBank/DDBJ databases">
        <authorList>
            <person name="Kjaerup R.B."/>
            <person name="Dalgaard T.S."/>
            <person name="Juul-Madsen H.R."/>
        </authorList>
    </citation>
    <scope>NUCLEOTIDE SEQUENCE [LARGE SCALE GENOMIC DNA]</scope>
</reference>
<feature type="compositionally biased region" description="Polar residues" evidence="1">
    <location>
        <begin position="448"/>
        <end position="458"/>
    </location>
</feature>
<protein>
    <submittedName>
        <fullName evidence="2">Uncharacterized protein</fullName>
    </submittedName>
</protein>
<name>A0A1X7RXA1_ZYMT9</name>
<feature type="compositionally biased region" description="Polar residues" evidence="1">
    <location>
        <begin position="486"/>
        <end position="497"/>
    </location>
</feature>
<organism evidence="2 3">
    <name type="scientific">Zymoseptoria tritici (strain ST99CH_3D7)</name>
    <dbReference type="NCBI Taxonomy" id="1276538"/>
    <lineage>
        <taxon>Eukaryota</taxon>
        <taxon>Fungi</taxon>
        <taxon>Dikarya</taxon>
        <taxon>Ascomycota</taxon>
        <taxon>Pezizomycotina</taxon>
        <taxon>Dothideomycetes</taxon>
        <taxon>Dothideomycetidae</taxon>
        <taxon>Mycosphaerellales</taxon>
        <taxon>Mycosphaerellaceae</taxon>
        <taxon>Zymoseptoria</taxon>
    </lineage>
</organism>